<dbReference type="GO" id="GO:0015074">
    <property type="term" value="P:DNA integration"/>
    <property type="evidence" value="ECO:0007669"/>
    <property type="project" value="InterPro"/>
</dbReference>
<sequence length="98" mass="11370">TNNGSEFFLKQFYTDFGILHQTSCVETPQQNAKVERKHQHLLQVARAILFHAHLPLTFWIDCVLAGAHIINRIPTPVLNQKSPFEMLFQKPTTYDHLK</sequence>
<dbReference type="InterPro" id="IPR001584">
    <property type="entry name" value="Integrase_cat-core"/>
</dbReference>
<dbReference type="PANTHER" id="PTHR42648:SF31">
    <property type="entry name" value="RNA-DIRECTED DNA POLYMERASE"/>
    <property type="match status" value="1"/>
</dbReference>
<dbReference type="Proteomes" id="UP001153555">
    <property type="component" value="Unassembled WGS sequence"/>
</dbReference>
<dbReference type="InterPro" id="IPR039537">
    <property type="entry name" value="Retrotran_Ty1/copia-like"/>
</dbReference>
<dbReference type="OrthoDB" id="1750165at2759"/>
<dbReference type="SUPFAM" id="SSF53098">
    <property type="entry name" value="Ribonuclease H-like"/>
    <property type="match status" value="1"/>
</dbReference>
<reference evidence="2" key="1">
    <citation type="submission" date="2019-12" db="EMBL/GenBank/DDBJ databases">
        <authorList>
            <person name="Scholes J."/>
        </authorList>
    </citation>
    <scope>NUCLEOTIDE SEQUENCE</scope>
</reference>
<proteinExistence type="predicted"/>
<evidence type="ECO:0000313" key="3">
    <source>
        <dbReference type="Proteomes" id="UP001153555"/>
    </source>
</evidence>
<organism evidence="2 3">
    <name type="scientific">Striga hermonthica</name>
    <name type="common">Purple witchweed</name>
    <name type="synonym">Buchnera hermonthica</name>
    <dbReference type="NCBI Taxonomy" id="68872"/>
    <lineage>
        <taxon>Eukaryota</taxon>
        <taxon>Viridiplantae</taxon>
        <taxon>Streptophyta</taxon>
        <taxon>Embryophyta</taxon>
        <taxon>Tracheophyta</taxon>
        <taxon>Spermatophyta</taxon>
        <taxon>Magnoliopsida</taxon>
        <taxon>eudicotyledons</taxon>
        <taxon>Gunneridae</taxon>
        <taxon>Pentapetalae</taxon>
        <taxon>asterids</taxon>
        <taxon>lamiids</taxon>
        <taxon>Lamiales</taxon>
        <taxon>Orobanchaceae</taxon>
        <taxon>Buchnereae</taxon>
        <taxon>Striga</taxon>
    </lineage>
</organism>
<evidence type="ECO:0000259" key="1">
    <source>
        <dbReference type="PROSITE" id="PS50994"/>
    </source>
</evidence>
<feature type="domain" description="Integrase catalytic" evidence="1">
    <location>
        <begin position="1"/>
        <end position="91"/>
    </location>
</feature>
<comment type="caution">
    <text evidence="2">The sequence shown here is derived from an EMBL/GenBank/DDBJ whole genome shotgun (WGS) entry which is preliminary data.</text>
</comment>
<feature type="non-terminal residue" evidence="2">
    <location>
        <position position="1"/>
    </location>
</feature>
<gene>
    <name evidence="2" type="ORF">SHERM_08720</name>
</gene>
<dbReference type="EMBL" id="CACSLK010034598">
    <property type="protein sequence ID" value="CAA0842865.1"/>
    <property type="molecule type" value="Genomic_DNA"/>
</dbReference>
<evidence type="ECO:0000313" key="2">
    <source>
        <dbReference type="EMBL" id="CAA0842865.1"/>
    </source>
</evidence>
<protein>
    <submittedName>
        <fullName evidence="2">Uncharacterized mitochondrial protein AtMg00710</fullName>
    </submittedName>
</protein>
<dbReference type="PROSITE" id="PS50994">
    <property type="entry name" value="INTEGRASE"/>
    <property type="match status" value="1"/>
</dbReference>
<dbReference type="Gene3D" id="3.30.420.10">
    <property type="entry name" value="Ribonuclease H-like superfamily/Ribonuclease H"/>
    <property type="match status" value="1"/>
</dbReference>
<accession>A0A9N7RT34</accession>
<dbReference type="InterPro" id="IPR036397">
    <property type="entry name" value="RNaseH_sf"/>
</dbReference>
<dbReference type="InterPro" id="IPR012337">
    <property type="entry name" value="RNaseH-like_sf"/>
</dbReference>
<dbReference type="AlphaFoldDB" id="A0A9N7RT34"/>
<name>A0A9N7RT34_STRHE</name>
<dbReference type="GO" id="GO:0003676">
    <property type="term" value="F:nucleic acid binding"/>
    <property type="evidence" value="ECO:0007669"/>
    <property type="project" value="InterPro"/>
</dbReference>
<feature type="non-terminal residue" evidence="2">
    <location>
        <position position="98"/>
    </location>
</feature>
<dbReference type="PANTHER" id="PTHR42648">
    <property type="entry name" value="TRANSPOSASE, PUTATIVE-RELATED"/>
    <property type="match status" value="1"/>
</dbReference>
<keyword evidence="3" id="KW-1185">Reference proteome</keyword>